<accession>A0ABQ2VQJ7</accession>
<protein>
    <submittedName>
        <fullName evidence="2">Uncharacterized protein</fullName>
    </submittedName>
</protein>
<reference evidence="3" key="1">
    <citation type="journal article" date="2019" name="Int. J. Syst. Evol. Microbiol.">
        <title>The Global Catalogue of Microorganisms (GCM) 10K type strain sequencing project: providing services to taxonomists for standard genome sequencing and annotation.</title>
        <authorList>
            <consortium name="The Broad Institute Genomics Platform"/>
            <consortium name="The Broad Institute Genome Sequencing Center for Infectious Disease"/>
            <person name="Wu L."/>
            <person name="Ma J."/>
        </authorList>
    </citation>
    <scope>NUCLEOTIDE SEQUENCE [LARGE SCALE GENOMIC DNA]</scope>
    <source>
        <strain evidence="3">JCM 4376</strain>
    </source>
</reference>
<sequence>MLGRYSMSDSQAVGGIQPLRDQTRPRGCADHPGRGAVAGHKQPGAPDTPAAIEATKRYFTDFGRCKESASSDRELFEAMAQLYPDRVSHQAWLMFGL</sequence>
<gene>
    <name evidence="2" type="ORF">GCM10015535_03310</name>
</gene>
<evidence type="ECO:0000256" key="1">
    <source>
        <dbReference type="SAM" id="MobiDB-lite"/>
    </source>
</evidence>
<feature type="compositionally biased region" description="Basic and acidic residues" evidence="1">
    <location>
        <begin position="21"/>
        <end position="33"/>
    </location>
</feature>
<keyword evidence="3" id="KW-1185">Reference proteome</keyword>
<name>A0ABQ2VQJ7_9ACTN</name>
<comment type="caution">
    <text evidence="2">The sequence shown here is derived from an EMBL/GenBank/DDBJ whole genome shotgun (WGS) entry which is preliminary data.</text>
</comment>
<evidence type="ECO:0000313" key="3">
    <source>
        <dbReference type="Proteomes" id="UP000660675"/>
    </source>
</evidence>
<evidence type="ECO:0000313" key="2">
    <source>
        <dbReference type="EMBL" id="GGV74471.1"/>
    </source>
</evidence>
<dbReference type="EMBL" id="BMTF01000001">
    <property type="protein sequence ID" value="GGV74471.1"/>
    <property type="molecule type" value="Genomic_DNA"/>
</dbReference>
<proteinExistence type="predicted"/>
<feature type="region of interest" description="Disordered" evidence="1">
    <location>
        <begin position="1"/>
        <end position="47"/>
    </location>
</feature>
<dbReference type="Proteomes" id="UP000660675">
    <property type="component" value="Unassembled WGS sequence"/>
</dbReference>
<organism evidence="2 3">
    <name type="scientific">Streptomyces gelaticus</name>
    <dbReference type="NCBI Taxonomy" id="285446"/>
    <lineage>
        <taxon>Bacteria</taxon>
        <taxon>Bacillati</taxon>
        <taxon>Actinomycetota</taxon>
        <taxon>Actinomycetes</taxon>
        <taxon>Kitasatosporales</taxon>
        <taxon>Streptomycetaceae</taxon>
        <taxon>Streptomyces</taxon>
    </lineage>
</organism>